<dbReference type="Proteomes" id="UP001162483">
    <property type="component" value="Unassembled WGS sequence"/>
</dbReference>
<reference evidence="1" key="1">
    <citation type="submission" date="2023-05" db="EMBL/GenBank/DDBJ databases">
        <authorList>
            <person name="Stuckert A."/>
        </authorList>
    </citation>
    <scope>NUCLEOTIDE SEQUENCE</scope>
</reference>
<gene>
    <name evidence="1" type="ORF">SPARVUS_LOCUS6083939</name>
</gene>
<protein>
    <submittedName>
        <fullName evidence="1">Uncharacterized protein</fullName>
    </submittedName>
</protein>
<comment type="caution">
    <text evidence="1">The sequence shown here is derived from an EMBL/GenBank/DDBJ whole genome shotgun (WGS) entry which is preliminary data.</text>
</comment>
<evidence type="ECO:0000313" key="2">
    <source>
        <dbReference type="Proteomes" id="UP001162483"/>
    </source>
</evidence>
<dbReference type="EMBL" id="CATNWA010013588">
    <property type="protein sequence ID" value="CAI9565501.1"/>
    <property type="molecule type" value="Genomic_DNA"/>
</dbReference>
<accession>A0ABN9D2G1</accession>
<keyword evidence="2" id="KW-1185">Reference proteome</keyword>
<proteinExistence type="predicted"/>
<feature type="non-terminal residue" evidence="1">
    <location>
        <position position="1"/>
    </location>
</feature>
<name>A0ABN9D2G1_9NEOB</name>
<evidence type="ECO:0000313" key="1">
    <source>
        <dbReference type="EMBL" id="CAI9565501.1"/>
    </source>
</evidence>
<sequence>GANQSLSRFYCQSFTLGSHLCGWCCCGSEQKSVQLHYPHREMGAMTGMWSGAGAD</sequence>
<organism evidence="1 2">
    <name type="scientific">Staurois parvus</name>
    <dbReference type="NCBI Taxonomy" id="386267"/>
    <lineage>
        <taxon>Eukaryota</taxon>
        <taxon>Metazoa</taxon>
        <taxon>Chordata</taxon>
        <taxon>Craniata</taxon>
        <taxon>Vertebrata</taxon>
        <taxon>Euteleostomi</taxon>
        <taxon>Amphibia</taxon>
        <taxon>Batrachia</taxon>
        <taxon>Anura</taxon>
        <taxon>Neobatrachia</taxon>
        <taxon>Ranoidea</taxon>
        <taxon>Ranidae</taxon>
        <taxon>Staurois</taxon>
    </lineage>
</organism>